<evidence type="ECO:0000313" key="1">
    <source>
        <dbReference type="EMBL" id="ADY60548.1"/>
    </source>
</evidence>
<proteinExistence type="predicted"/>
<dbReference type="HOGENOM" id="CLU_2737563_0_0_0"/>
<dbReference type="STRING" id="756272.Plabr_2949"/>
<reference evidence="2" key="1">
    <citation type="submission" date="2011-02" db="EMBL/GenBank/DDBJ databases">
        <title>The complete genome of Planctomyces brasiliensis DSM 5305.</title>
        <authorList>
            <person name="Lucas S."/>
            <person name="Copeland A."/>
            <person name="Lapidus A."/>
            <person name="Bruce D."/>
            <person name="Goodwin L."/>
            <person name="Pitluck S."/>
            <person name="Kyrpides N."/>
            <person name="Mavromatis K."/>
            <person name="Pagani I."/>
            <person name="Ivanova N."/>
            <person name="Ovchinnikova G."/>
            <person name="Lu M."/>
            <person name="Detter J.C."/>
            <person name="Han C."/>
            <person name="Land M."/>
            <person name="Hauser L."/>
            <person name="Markowitz V."/>
            <person name="Cheng J.-F."/>
            <person name="Hugenholtz P."/>
            <person name="Woyke T."/>
            <person name="Wu D."/>
            <person name="Tindall B."/>
            <person name="Pomrenke H.G."/>
            <person name="Brambilla E."/>
            <person name="Klenk H.-P."/>
            <person name="Eisen J.A."/>
        </authorList>
    </citation>
    <scope>NUCLEOTIDE SEQUENCE [LARGE SCALE GENOMIC DNA]</scope>
    <source>
        <strain evidence="2">ATCC 49424 / DSM 5305 / JCM 21570 / NBRC 103401 / IFAM 1448</strain>
    </source>
</reference>
<keyword evidence="2" id="KW-1185">Reference proteome</keyword>
<name>F0SGE9_RUBBR</name>
<dbReference type="AlphaFoldDB" id="F0SGE9"/>
<organism evidence="1 2">
    <name type="scientific">Rubinisphaera brasiliensis (strain ATCC 49424 / DSM 5305 / JCM 21570 / IAM 15109 / NBRC 103401 / IFAM 1448)</name>
    <name type="common">Planctomyces brasiliensis</name>
    <dbReference type="NCBI Taxonomy" id="756272"/>
    <lineage>
        <taxon>Bacteria</taxon>
        <taxon>Pseudomonadati</taxon>
        <taxon>Planctomycetota</taxon>
        <taxon>Planctomycetia</taxon>
        <taxon>Planctomycetales</taxon>
        <taxon>Planctomycetaceae</taxon>
        <taxon>Rubinisphaera</taxon>
    </lineage>
</organism>
<protein>
    <submittedName>
        <fullName evidence="1">Type IIA topoisomerase (DNA gyrase/topo II, topoisomerase IV), A subunit</fullName>
    </submittedName>
</protein>
<dbReference type="Proteomes" id="UP000006860">
    <property type="component" value="Chromosome"/>
</dbReference>
<dbReference type="KEGG" id="pbs:Plabr_2949"/>
<gene>
    <name evidence="1" type="ordered locus">Plabr_2949</name>
</gene>
<sequence>MSKPNTGGTICANTAYSKRELMTRLRISQRFWDKMLNNGLPFAEIGHERWVWGQKVIEYIEENSKRKNDRS</sequence>
<accession>F0SGE9</accession>
<dbReference type="EMBL" id="CP002546">
    <property type="protein sequence ID" value="ADY60548.1"/>
    <property type="molecule type" value="Genomic_DNA"/>
</dbReference>
<evidence type="ECO:0000313" key="2">
    <source>
        <dbReference type="Proteomes" id="UP000006860"/>
    </source>
</evidence>